<dbReference type="InterPro" id="IPR027051">
    <property type="entry name" value="XdhC_Rossmann_dom"/>
</dbReference>
<comment type="caution">
    <text evidence="2">The sequence shown here is derived from an EMBL/GenBank/DDBJ whole genome shotgun (WGS) entry which is preliminary data.</text>
</comment>
<sequence>MPPPACLCPLAACQPLPRARAPRLAAAVILVAHDAKFDVPVLRHVLASPAGYIGMLGSRQRGW</sequence>
<dbReference type="Proteomes" id="UP000712673">
    <property type="component" value="Unassembled WGS sequence"/>
</dbReference>
<gene>
    <name evidence="2" type="ORF">FJZ47_00615</name>
</gene>
<proteinExistence type="predicted"/>
<accession>A0A937VZ26</accession>
<name>A0A937VZ26_UNCTE</name>
<dbReference type="Gene3D" id="3.40.50.720">
    <property type="entry name" value="NAD(P)-binding Rossmann-like Domain"/>
    <property type="match status" value="1"/>
</dbReference>
<reference evidence="2" key="1">
    <citation type="submission" date="2019-03" db="EMBL/GenBank/DDBJ databases">
        <title>Lake Tanganyika Metagenome-Assembled Genomes (MAGs).</title>
        <authorList>
            <person name="Tran P."/>
        </authorList>
    </citation>
    <scope>NUCLEOTIDE SEQUENCE</scope>
    <source>
        <strain evidence="2">K_DeepCast_65m_m2_066</strain>
    </source>
</reference>
<feature type="domain" description="XdhC Rossmann" evidence="1">
    <location>
        <begin position="17"/>
        <end position="61"/>
    </location>
</feature>
<dbReference type="EMBL" id="VGLS01000008">
    <property type="protein sequence ID" value="MBM3222295.1"/>
    <property type="molecule type" value="Genomic_DNA"/>
</dbReference>
<evidence type="ECO:0000259" key="1">
    <source>
        <dbReference type="Pfam" id="PF13478"/>
    </source>
</evidence>
<dbReference type="Pfam" id="PF13478">
    <property type="entry name" value="XdhC_C"/>
    <property type="match status" value="1"/>
</dbReference>
<evidence type="ECO:0000313" key="3">
    <source>
        <dbReference type="Proteomes" id="UP000712673"/>
    </source>
</evidence>
<organism evidence="2 3">
    <name type="scientific">Tectimicrobiota bacterium</name>
    <dbReference type="NCBI Taxonomy" id="2528274"/>
    <lineage>
        <taxon>Bacteria</taxon>
        <taxon>Pseudomonadati</taxon>
        <taxon>Nitrospinota/Tectimicrobiota group</taxon>
        <taxon>Candidatus Tectimicrobiota</taxon>
    </lineage>
</organism>
<dbReference type="AlphaFoldDB" id="A0A937VZ26"/>
<protein>
    <recommendedName>
        <fullName evidence="1">XdhC Rossmann domain-containing protein</fullName>
    </recommendedName>
</protein>
<evidence type="ECO:0000313" key="2">
    <source>
        <dbReference type="EMBL" id="MBM3222295.1"/>
    </source>
</evidence>